<reference evidence="2 3" key="1">
    <citation type="journal article" date="2010" name="J. Bacteriol.">
        <title>Complete genome sequence of "Candidatus Puniceispirillum marinum" IMCC1322, a representative of the SAR116 clade in the Alphaproteobacteria.</title>
        <authorList>
            <person name="Oh H.M."/>
            <person name="Kwon K.K."/>
            <person name="Kang I."/>
            <person name="Kang S.G."/>
            <person name="Lee J.H."/>
            <person name="Kim S.J."/>
            <person name="Cho J.C."/>
        </authorList>
    </citation>
    <scope>NUCLEOTIDE SEQUENCE [LARGE SCALE GENOMIC DNA]</scope>
    <source>
        <strain evidence="2 3">IMCC1322</strain>
    </source>
</reference>
<name>D5BSQ7_PUNMI</name>
<dbReference type="STRING" id="488538.SAR116_1061"/>
<sequence length="195" mass="20895">MFKLVTQKRRHNVLFMSAVFSLLVAGSLVAPTASAETRIETAIGTVTQSDALTTSYIRETPTDQRTCRNENVPIYGEAQGESSDLGAMIIGGLIGSAVGNKMSDNDGAGAAGTVAGAILGREHAKKNKKGQKIVGYNQQEVCSVQTVMIKENIEKVTGYRNTIEVDGRIITLETSTPLTTGARVEIRKSITYSIR</sequence>
<feature type="signal peptide" evidence="1">
    <location>
        <begin position="1"/>
        <end position="35"/>
    </location>
</feature>
<evidence type="ECO:0000313" key="2">
    <source>
        <dbReference type="EMBL" id="ADE39304.1"/>
    </source>
</evidence>
<evidence type="ECO:0008006" key="4">
    <source>
        <dbReference type="Google" id="ProtNLM"/>
    </source>
</evidence>
<gene>
    <name evidence="2" type="ordered locus">SAR116_1061</name>
</gene>
<dbReference type="RefSeq" id="WP_013045933.1">
    <property type="nucleotide sequence ID" value="NC_014010.1"/>
</dbReference>
<dbReference type="Proteomes" id="UP000007460">
    <property type="component" value="Chromosome"/>
</dbReference>
<proteinExistence type="predicted"/>
<dbReference type="eggNOG" id="ENOG5033KM2">
    <property type="taxonomic scope" value="Bacteria"/>
</dbReference>
<dbReference type="EMBL" id="CP001751">
    <property type="protein sequence ID" value="ADE39304.1"/>
    <property type="molecule type" value="Genomic_DNA"/>
</dbReference>
<dbReference type="HOGENOM" id="CLU_1609441_0_0_5"/>
<dbReference type="KEGG" id="apb:SAR116_1061"/>
<keyword evidence="3" id="KW-1185">Reference proteome</keyword>
<evidence type="ECO:0000256" key="1">
    <source>
        <dbReference type="SAM" id="SignalP"/>
    </source>
</evidence>
<feature type="chain" id="PRO_5003069635" description="17 kDa surface antigen" evidence="1">
    <location>
        <begin position="36"/>
        <end position="195"/>
    </location>
</feature>
<keyword evidence="1" id="KW-0732">Signal</keyword>
<organism evidence="2 3">
    <name type="scientific">Puniceispirillum marinum (strain IMCC1322)</name>
    <dbReference type="NCBI Taxonomy" id="488538"/>
    <lineage>
        <taxon>Bacteria</taxon>
        <taxon>Pseudomonadati</taxon>
        <taxon>Pseudomonadota</taxon>
        <taxon>Alphaproteobacteria</taxon>
        <taxon>Candidatus Puniceispirillales</taxon>
        <taxon>Candidatus Puniceispirillaceae</taxon>
        <taxon>Candidatus Puniceispirillum</taxon>
    </lineage>
</organism>
<evidence type="ECO:0000313" key="3">
    <source>
        <dbReference type="Proteomes" id="UP000007460"/>
    </source>
</evidence>
<protein>
    <recommendedName>
        <fullName evidence="4">17 kDa surface antigen</fullName>
    </recommendedName>
</protein>
<accession>D5BSQ7</accession>
<dbReference type="AlphaFoldDB" id="D5BSQ7"/>